<keyword evidence="2" id="KW-1185">Reference proteome</keyword>
<dbReference type="EMBL" id="JANRMS010002230">
    <property type="protein sequence ID" value="KAJ3523568.1"/>
    <property type="molecule type" value="Genomic_DNA"/>
</dbReference>
<reference evidence="1" key="1">
    <citation type="submission" date="2022-08" db="EMBL/GenBank/DDBJ databases">
        <title>Genome Sequence of Fusarium decemcellulare.</title>
        <authorList>
            <person name="Buettner E."/>
        </authorList>
    </citation>
    <scope>NUCLEOTIDE SEQUENCE</scope>
    <source>
        <strain evidence="1">Babe19</strain>
    </source>
</reference>
<gene>
    <name evidence="1" type="ORF">NM208_g12402</name>
</gene>
<name>A0ACC1RRC8_9HYPO</name>
<dbReference type="Proteomes" id="UP001148629">
    <property type="component" value="Unassembled WGS sequence"/>
</dbReference>
<comment type="caution">
    <text evidence="1">The sequence shown here is derived from an EMBL/GenBank/DDBJ whole genome shotgun (WGS) entry which is preliminary data.</text>
</comment>
<sequence length="356" mass="39681">MPAKTRAPRSHHRRNPAATDINASNTLSSAIPSPETQQRNIDIPILSPNPISPIHQLRVTNSIPQLMKALPPLPDEPLQTTESPSGTSSSEAEVSTRLLLSSPVGTPAAVEVESSSSILALKSFSCVHNPSPSPHQQHGNPTRFKVRLRSSRSTGFQIKPGLDPAAVPKRSSSNPIKPRLRLKVSRNKMSQNPLSNDGTVVHNSDHRKYKSLLELKHFPQTDMLTKRSSFREALEEQLAQFGAEDKRLSSIDESDNQSQTHHLSDQFDIPYPPSLGRIAIATPVTQTRLESGSKVSRQRFSFDRARNPKRVKKRESFLRPRATLDAGIKKAKAYINYARERPDATTIQCWPRQLFR</sequence>
<proteinExistence type="predicted"/>
<organism evidence="1 2">
    <name type="scientific">Fusarium decemcellulare</name>
    <dbReference type="NCBI Taxonomy" id="57161"/>
    <lineage>
        <taxon>Eukaryota</taxon>
        <taxon>Fungi</taxon>
        <taxon>Dikarya</taxon>
        <taxon>Ascomycota</taxon>
        <taxon>Pezizomycotina</taxon>
        <taxon>Sordariomycetes</taxon>
        <taxon>Hypocreomycetidae</taxon>
        <taxon>Hypocreales</taxon>
        <taxon>Nectriaceae</taxon>
        <taxon>Fusarium</taxon>
        <taxon>Fusarium decemcellulare species complex</taxon>
    </lineage>
</organism>
<evidence type="ECO:0000313" key="2">
    <source>
        <dbReference type="Proteomes" id="UP001148629"/>
    </source>
</evidence>
<protein>
    <submittedName>
        <fullName evidence="1">Uncharacterized protein</fullName>
    </submittedName>
</protein>
<accession>A0ACC1RRC8</accession>
<evidence type="ECO:0000313" key="1">
    <source>
        <dbReference type="EMBL" id="KAJ3523568.1"/>
    </source>
</evidence>